<reference evidence="1 2" key="1">
    <citation type="submission" date="2018-06" db="EMBL/GenBank/DDBJ databases">
        <title>Genomic Encyclopedia of Type Strains, Phase IV (KMG-IV): sequencing the most valuable type-strain genomes for metagenomic binning, comparative biology and taxonomic classification.</title>
        <authorList>
            <person name="Goeker M."/>
        </authorList>
    </citation>
    <scope>NUCLEOTIDE SEQUENCE [LARGE SCALE GENOMIC DNA]</scope>
    <source>
        <strain evidence="1 2">DSM 25619</strain>
    </source>
</reference>
<dbReference type="SUPFAM" id="SSF47413">
    <property type="entry name" value="lambda repressor-like DNA-binding domains"/>
    <property type="match status" value="1"/>
</dbReference>
<organism evidence="1 2">
    <name type="scientific">Pseudochrobactrum asaccharolyticum</name>
    <dbReference type="NCBI Taxonomy" id="354351"/>
    <lineage>
        <taxon>Bacteria</taxon>
        <taxon>Pseudomonadati</taxon>
        <taxon>Pseudomonadota</taxon>
        <taxon>Alphaproteobacteria</taxon>
        <taxon>Hyphomicrobiales</taxon>
        <taxon>Brucellaceae</taxon>
        <taxon>Pseudochrobactrum</taxon>
    </lineage>
</organism>
<sequence>MEINSDRTDTALPKLTGNQVRFIRTILGESQAKFAKRFAISAASVFRIEAKGDDEMTSPEIILIHQLAVRYNIAIPERLPRSGESATPAP</sequence>
<accession>A0A366DLU6</accession>
<dbReference type="Gene3D" id="1.10.260.40">
    <property type="entry name" value="lambda repressor-like DNA-binding domains"/>
    <property type="match status" value="1"/>
</dbReference>
<evidence type="ECO:0008006" key="3">
    <source>
        <dbReference type="Google" id="ProtNLM"/>
    </source>
</evidence>
<evidence type="ECO:0000313" key="1">
    <source>
        <dbReference type="EMBL" id="RBO90459.1"/>
    </source>
</evidence>
<dbReference type="GO" id="GO:0003677">
    <property type="term" value="F:DNA binding"/>
    <property type="evidence" value="ECO:0007669"/>
    <property type="project" value="InterPro"/>
</dbReference>
<name>A0A366DLU6_9HYPH</name>
<dbReference type="Proteomes" id="UP000252893">
    <property type="component" value="Unassembled WGS sequence"/>
</dbReference>
<dbReference type="EMBL" id="QNRH01000013">
    <property type="protein sequence ID" value="RBO90459.1"/>
    <property type="molecule type" value="Genomic_DNA"/>
</dbReference>
<dbReference type="InterPro" id="IPR010982">
    <property type="entry name" value="Lambda_DNA-bd_dom_sf"/>
</dbReference>
<proteinExistence type="predicted"/>
<keyword evidence="2" id="KW-1185">Reference proteome</keyword>
<gene>
    <name evidence="1" type="ORF">DFR47_11320</name>
</gene>
<comment type="caution">
    <text evidence="1">The sequence shown here is derived from an EMBL/GenBank/DDBJ whole genome shotgun (WGS) entry which is preliminary data.</text>
</comment>
<protein>
    <recommendedName>
        <fullName evidence="3">Helix-turn-helix protein</fullName>
    </recommendedName>
</protein>
<dbReference type="AlphaFoldDB" id="A0A366DLU6"/>
<evidence type="ECO:0000313" key="2">
    <source>
        <dbReference type="Proteomes" id="UP000252893"/>
    </source>
</evidence>